<dbReference type="SUPFAM" id="SSF51726">
    <property type="entry name" value="UROD/MetE-like"/>
    <property type="match status" value="1"/>
</dbReference>
<dbReference type="InterPro" id="IPR052024">
    <property type="entry name" value="Methanogen_methyltrans"/>
</dbReference>
<proteinExistence type="predicted"/>
<dbReference type="RefSeq" id="WP_186841325.1">
    <property type="nucleotide sequence ID" value="NZ_WJBC01000003.1"/>
</dbReference>
<feature type="domain" description="Uroporphyrinogen decarboxylase (URO-D)" evidence="1">
    <location>
        <begin position="125"/>
        <end position="293"/>
    </location>
</feature>
<dbReference type="InterPro" id="IPR000257">
    <property type="entry name" value="Uroporphyrinogen_deCOase"/>
</dbReference>
<dbReference type="PANTHER" id="PTHR47099:SF1">
    <property type="entry name" value="METHYLCOBAMIDE:COM METHYLTRANSFERASE MTBA"/>
    <property type="match status" value="1"/>
</dbReference>
<comment type="caution">
    <text evidence="2">The sequence shown here is derived from an EMBL/GenBank/DDBJ whole genome shotgun (WGS) entry which is preliminary data.</text>
</comment>
<gene>
    <name evidence="2" type="ORF">GH808_02950</name>
</gene>
<dbReference type="PANTHER" id="PTHR47099">
    <property type="entry name" value="METHYLCOBAMIDE:COM METHYLTRANSFERASE MTBA"/>
    <property type="match status" value="1"/>
</dbReference>
<name>A0ABR6WS58_9FIRM</name>
<dbReference type="Pfam" id="PF01208">
    <property type="entry name" value="URO-D"/>
    <property type="match status" value="1"/>
</dbReference>
<dbReference type="InterPro" id="IPR038071">
    <property type="entry name" value="UROD/MetE-like_sf"/>
</dbReference>
<protein>
    <submittedName>
        <fullName evidence="2">Uroporphyrinogen-III decarboxylase</fullName>
    </submittedName>
</protein>
<accession>A0ABR6WS58</accession>
<dbReference type="EMBL" id="WJBC01000003">
    <property type="protein sequence ID" value="MBC3803396.1"/>
    <property type="molecule type" value="Genomic_DNA"/>
</dbReference>
<sequence>MLTPKQNLLEVLNWGNPEYVPLTFEAMKIVGFLSNGPIESPTDKDGLDPFGVLWHVTSEGCIPDSSKFILEDITEWKEYIKFPDTDAIDLKPFAEAELKDFDSEQQMLTYYHPNGLFERLSAFMGFEECLISLVSEPEACMEFFEALADYKIACMKKIHKAYKPDIYVYLDDLATARGTFMSPQTYRDVIKPAHKRIVDACKELGMIFFQHTCGKCEDLLEDYVDIGIGVWSSAQIMNDLTGIQERFNGRMVIEGGWDTVGKCSQLGSSADEIRAETRRAINEYGPRKGFILQPTLLNERGNSLFVGDDRLAGLFEEWAMNCRIY</sequence>
<dbReference type="Proteomes" id="UP000603234">
    <property type="component" value="Unassembled WGS sequence"/>
</dbReference>
<dbReference type="Gene3D" id="3.20.20.210">
    <property type="match status" value="1"/>
</dbReference>
<organism evidence="2 3">
    <name type="scientific">Acetobacterium fimetarium</name>
    <dbReference type="NCBI Taxonomy" id="52691"/>
    <lineage>
        <taxon>Bacteria</taxon>
        <taxon>Bacillati</taxon>
        <taxon>Bacillota</taxon>
        <taxon>Clostridia</taxon>
        <taxon>Eubacteriales</taxon>
        <taxon>Eubacteriaceae</taxon>
        <taxon>Acetobacterium</taxon>
    </lineage>
</organism>
<evidence type="ECO:0000259" key="1">
    <source>
        <dbReference type="Pfam" id="PF01208"/>
    </source>
</evidence>
<evidence type="ECO:0000313" key="2">
    <source>
        <dbReference type="EMBL" id="MBC3803396.1"/>
    </source>
</evidence>
<reference evidence="2 3" key="1">
    <citation type="journal article" date="2020" name="mSystems">
        <title>Defining Genomic and Predicted Metabolic Features of the Acetobacterium Genus.</title>
        <authorList>
            <person name="Ross D.E."/>
            <person name="Marshall C.W."/>
            <person name="Gulliver D."/>
            <person name="May H.D."/>
            <person name="Norman R.S."/>
        </authorList>
    </citation>
    <scope>NUCLEOTIDE SEQUENCE [LARGE SCALE GENOMIC DNA]</scope>
    <source>
        <strain evidence="2 3">DSM 8238</strain>
    </source>
</reference>
<keyword evidence="3" id="KW-1185">Reference proteome</keyword>
<evidence type="ECO:0000313" key="3">
    <source>
        <dbReference type="Proteomes" id="UP000603234"/>
    </source>
</evidence>